<sequence length="356" mass="41291">MSSESSRIRFLSGENFSKWKDKVLLALGCMDHDLAIREDEPPKPTNESSIAVRVAYHRWERSNRLSLMLIKTHINSSIRNSIPSYDKAKDYMKAIEEQFVSSDKALPSTLMNRLSRMKHNSSRSVREHIMEMRDIMARQKSLEIEISDSFLVHFILNSLLAEFGPFKISYNTHKEKWSINELLTICVQEEERIVEARNAKFIEDIDINGSKSQRIEWEQSPNSIIALENEKKLVVIQDNQQDILHEYENKEAPTDQQRPVNTDAPTQNPPNVNKVVEIRKCSRIKKSAISSDYLVYLMESDYDIGPKDDPISFTDAVYSSSERRNERKLKEGGVLILQLREEREKGQVWVCKEKGK</sequence>
<dbReference type="PANTHER" id="PTHR35317:SF23">
    <property type="entry name" value="OS04G0629600 PROTEIN"/>
    <property type="match status" value="1"/>
</dbReference>
<dbReference type="PANTHER" id="PTHR35317">
    <property type="entry name" value="OS04G0629600 PROTEIN"/>
    <property type="match status" value="1"/>
</dbReference>
<comment type="caution">
    <text evidence="2">The sequence shown here is derived from an EMBL/GenBank/DDBJ whole genome shotgun (WGS) entry which is preliminary data.</text>
</comment>
<organism evidence="2 3">
    <name type="scientific">Rhododendron simsii</name>
    <name type="common">Sims's rhododendron</name>
    <dbReference type="NCBI Taxonomy" id="118357"/>
    <lineage>
        <taxon>Eukaryota</taxon>
        <taxon>Viridiplantae</taxon>
        <taxon>Streptophyta</taxon>
        <taxon>Embryophyta</taxon>
        <taxon>Tracheophyta</taxon>
        <taxon>Spermatophyta</taxon>
        <taxon>Magnoliopsida</taxon>
        <taxon>eudicotyledons</taxon>
        <taxon>Gunneridae</taxon>
        <taxon>Pentapetalae</taxon>
        <taxon>asterids</taxon>
        <taxon>Ericales</taxon>
        <taxon>Ericaceae</taxon>
        <taxon>Ericoideae</taxon>
        <taxon>Rhodoreae</taxon>
        <taxon>Rhododendron</taxon>
    </lineage>
</organism>
<keyword evidence="3" id="KW-1185">Reference proteome</keyword>
<gene>
    <name evidence="2" type="ORF">RHSIM_Rhsim03G0106800</name>
</gene>
<feature type="compositionally biased region" description="Polar residues" evidence="1">
    <location>
        <begin position="254"/>
        <end position="271"/>
    </location>
</feature>
<dbReference type="OrthoDB" id="1929566at2759"/>
<dbReference type="Pfam" id="PF14223">
    <property type="entry name" value="Retrotran_gag_2"/>
    <property type="match status" value="1"/>
</dbReference>
<accession>A0A834H6K9</accession>
<evidence type="ECO:0000313" key="3">
    <source>
        <dbReference type="Proteomes" id="UP000626092"/>
    </source>
</evidence>
<dbReference type="Proteomes" id="UP000626092">
    <property type="component" value="Unassembled WGS sequence"/>
</dbReference>
<feature type="region of interest" description="Disordered" evidence="1">
    <location>
        <begin position="249"/>
        <end position="271"/>
    </location>
</feature>
<proteinExistence type="predicted"/>
<name>A0A834H6K9_RHOSS</name>
<reference evidence="2" key="1">
    <citation type="submission" date="2019-11" db="EMBL/GenBank/DDBJ databases">
        <authorList>
            <person name="Liu Y."/>
            <person name="Hou J."/>
            <person name="Li T.-Q."/>
            <person name="Guan C.-H."/>
            <person name="Wu X."/>
            <person name="Wu H.-Z."/>
            <person name="Ling F."/>
            <person name="Zhang R."/>
            <person name="Shi X.-G."/>
            <person name="Ren J.-P."/>
            <person name="Chen E.-F."/>
            <person name="Sun J.-M."/>
        </authorList>
    </citation>
    <scope>NUCLEOTIDE SEQUENCE</scope>
    <source>
        <strain evidence="2">Adult_tree_wgs_1</strain>
        <tissue evidence="2">Leaves</tissue>
    </source>
</reference>
<dbReference type="AlphaFoldDB" id="A0A834H6K9"/>
<dbReference type="EMBL" id="WJXA01000003">
    <property type="protein sequence ID" value="KAF7148069.1"/>
    <property type="molecule type" value="Genomic_DNA"/>
</dbReference>
<protein>
    <submittedName>
        <fullName evidence="2">Uncharacterized protein</fullName>
    </submittedName>
</protein>
<evidence type="ECO:0000313" key="2">
    <source>
        <dbReference type="EMBL" id="KAF7148069.1"/>
    </source>
</evidence>
<evidence type="ECO:0000256" key="1">
    <source>
        <dbReference type="SAM" id="MobiDB-lite"/>
    </source>
</evidence>